<dbReference type="EMBL" id="AP019368">
    <property type="protein sequence ID" value="BBH51890.1"/>
    <property type="molecule type" value="Genomic_DNA"/>
</dbReference>
<accession>A0A4P2VJU3</accession>
<dbReference type="InterPro" id="IPR006603">
    <property type="entry name" value="PQ-loop_rpt"/>
</dbReference>
<protein>
    <recommendedName>
        <fullName evidence="8">MtN3 and saliva related transmembrane protein</fullName>
    </recommendedName>
</protein>
<dbReference type="KEGG" id="sbf:JCM31447_03150"/>
<gene>
    <name evidence="6" type="ORF">JCM31447_03150</name>
</gene>
<evidence type="ECO:0000313" key="6">
    <source>
        <dbReference type="EMBL" id="BBH51890.1"/>
    </source>
</evidence>
<dbReference type="Pfam" id="PF04193">
    <property type="entry name" value="PQ-loop"/>
    <property type="match status" value="1"/>
</dbReference>
<dbReference type="Gene3D" id="1.20.1280.290">
    <property type="match status" value="1"/>
</dbReference>
<comment type="subcellular location">
    <subcellularLocation>
        <location evidence="1">Membrane</location>
        <topology evidence="1">Multi-pass membrane protein</topology>
    </subcellularLocation>
</comment>
<proteinExistence type="predicted"/>
<dbReference type="NCBIfam" id="NF037968">
    <property type="entry name" value="SemiSWEET_2"/>
    <property type="match status" value="1"/>
</dbReference>
<feature type="transmembrane region" description="Helical" evidence="5">
    <location>
        <begin position="64"/>
        <end position="87"/>
    </location>
</feature>
<keyword evidence="3 5" id="KW-1133">Transmembrane helix</keyword>
<organism evidence="6 7">
    <name type="scientific">Fluviispira sanaruensis</name>
    <dbReference type="NCBI Taxonomy" id="2493639"/>
    <lineage>
        <taxon>Bacteria</taxon>
        <taxon>Pseudomonadati</taxon>
        <taxon>Bdellovibrionota</taxon>
        <taxon>Oligoflexia</taxon>
        <taxon>Silvanigrellales</taxon>
        <taxon>Silvanigrellaceae</taxon>
        <taxon>Fluviispira</taxon>
    </lineage>
</organism>
<dbReference type="OrthoDB" id="122062at2"/>
<evidence type="ECO:0000256" key="4">
    <source>
        <dbReference type="ARBA" id="ARBA00023136"/>
    </source>
</evidence>
<feature type="transmembrane region" description="Helical" evidence="5">
    <location>
        <begin position="6"/>
        <end position="26"/>
    </location>
</feature>
<evidence type="ECO:0000313" key="7">
    <source>
        <dbReference type="Proteomes" id="UP000291236"/>
    </source>
</evidence>
<dbReference type="Proteomes" id="UP000291236">
    <property type="component" value="Chromosome"/>
</dbReference>
<dbReference type="GO" id="GO:0051119">
    <property type="term" value="F:sugar transmembrane transporter activity"/>
    <property type="evidence" value="ECO:0007669"/>
    <property type="project" value="InterPro"/>
</dbReference>
<dbReference type="InterPro" id="IPR047662">
    <property type="entry name" value="SemiSWEET"/>
</dbReference>
<dbReference type="AlphaFoldDB" id="A0A4P2VJU3"/>
<sequence>MAIDDLSNIIGYAAAFLTTFSFLPQAIKTIKTRCTSGISVLMYCLFTSGIFLWLVYGILKEDPIIISANAVTFAFSFTILIIAAINLRKKNKVESESLLLNK</sequence>
<evidence type="ECO:0000256" key="5">
    <source>
        <dbReference type="SAM" id="Phobius"/>
    </source>
</evidence>
<evidence type="ECO:0000256" key="1">
    <source>
        <dbReference type="ARBA" id="ARBA00004141"/>
    </source>
</evidence>
<dbReference type="GO" id="GO:0016020">
    <property type="term" value="C:membrane"/>
    <property type="evidence" value="ECO:0007669"/>
    <property type="project" value="UniProtKB-SubCell"/>
</dbReference>
<keyword evidence="7" id="KW-1185">Reference proteome</keyword>
<keyword evidence="2 5" id="KW-0812">Transmembrane</keyword>
<evidence type="ECO:0000256" key="2">
    <source>
        <dbReference type="ARBA" id="ARBA00022692"/>
    </source>
</evidence>
<reference evidence="6 7" key="1">
    <citation type="submission" date="2018-12" db="EMBL/GenBank/DDBJ databases">
        <title>Rubrispira sanarue gen. nov., sp., nov., a member of the order Silvanigrellales, isolated from a brackish lake in Hamamatsu Japan.</title>
        <authorList>
            <person name="Maejima Y."/>
            <person name="Iino T."/>
            <person name="Muraguchi Y."/>
            <person name="Fukuda K."/>
            <person name="Nojiri H."/>
            <person name="Ohkuma M."/>
            <person name="Moriuchi R."/>
            <person name="Dohra H."/>
            <person name="Kimbara K."/>
            <person name="Shintani M."/>
        </authorList>
    </citation>
    <scope>NUCLEOTIDE SEQUENCE [LARGE SCALE GENOMIC DNA]</scope>
    <source>
        <strain evidence="6 7">RF1110005</strain>
    </source>
</reference>
<feature type="transmembrane region" description="Helical" evidence="5">
    <location>
        <begin position="38"/>
        <end position="58"/>
    </location>
</feature>
<evidence type="ECO:0008006" key="8">
    <source>
        <dbReference type="Google" id="ProtNLM"/>
    </source>
</evidence>
<keyword evidence="4 5" id="KW-0472">Membrane</keyword>
<name>A0A4P2VJU3_FLUSA</name>
<evidence type="ECO:0000256" key="3">
    <source>
        <dbReference type="ARBA" id="ARBA00022989"/>
    </source>
</evidence>
<dbReference type="RefSeq" id="WP_130605856.1">
    <property type="nucleotide sequence ID" value="NZ_AP019368.1"/>
</dbReference>